<dbReference type="InterPro" id="IPR003599">
    <property type="entry name" value="Ig_sub"/>
</dbReference>
<keyword evidence="7" id="KW-1015">Disulfide bond</keyword>
<dbReference type="GO" id="GO:0016020">
    <property type="term" value="C:membrane"/>
    <property type="evidence" value="ECO:0007669"/>
    <property type="project" value="UniProtKB-SubCell"/>
</dbReference>
<dbReference type="InterPro" id="IPR036116">
    <property type="entry name" value="FN3_sf"/>
</dbReference>
<evidence type="ECO:0000259" key="12">
    <source>
        <dbReference type="PROSITE" id="PS50835"/>
    </source>
</evidence>
<dbReference type="EMBL" id="CAJRST010036666">
    <property type="protein sequence ID" value="CAG5991417.1"/>
    <property type="molecule type" value="Genomic_DNA"/>
</dbReference>
<comment type="subcellular location">
    <subcellularLocation>
        <location evidence="1">Membrane</location>
        <topology evidence="1">Single-pass type I membrane protein</topology>
    </subcellularLocation>
</comment>
<comment type="similarity">
    <text evidence="10">Belongs to the immunoglobulin superfamily. TIM family.</text>
</comment>
<dbReference type="InterPro" id="IPR003961">
    <property type="entry name" value="FN3_dom"/>
</dbReference>
<evidence type="ECO:0000256" key="11">
    <source>
        <dbReference type="SAM" id="Phobius"/>
    </source>
</evidence>
<dbReference type="GO" id="GO:0060097">
    <property type="term" value="P:cytoskeletal rearrangement involved in phagocytosis, engulfment"/>
    <property type="evidence" value="ECO:0007669"/>
    <property type="project" value="TreeGrafter"/>
</dbReference>
<feature type="domain" description="Fibronectin type-III" evidence="13">
    <location>
        <begin position="421"/>
        <end position="516"/>
    </location>
</feature>
<dbReference type="InterPro" id="IPR013783">
    <property type="entry name" value="Ig-like_fold"/>
</dbReference>
<dbReference type="Pfam" id="PF00047">
    <property type="entry name" value="ig"/>
    <property type="match status" value="1"/>
</dbReference>
<dbReference type="FunFam" id="2.60.40.10:FF:000028">
    <property type="entry name" value="Neuronal cell adhesion molecule"/>
    <property type="match status" value="1"/>
</dbReference>
<evidence type="ECO:0000256" key="4">
    <source>
        <dbReference type="ARBA" id="ARBA00022737"/>
    </source>
</evidence>
<dbReference type="AlphaFoldDB" id="A0A8S4BPX0"/>
<dbReference type="Pfam" id="PF00041">
    <property type="entry name" value="fn3"/>
    <property type="match status" value="3"/>
</dbReference>
<keyword evidence="6 11" id="KW-0472">Membrane</keyword>
<dbReference type="PANTHER" id="PTHR46608:SF3">
    <property type="entry name" value="T-CELL IMMUNOGLOBULIN AND MUCIN DOMAIN-CONTAINING PROTEIN 4"/>
    <property type="match status" value="1"/>
</dbReference>
<dbReference type="GO" id="GO:0043277">
    <property type="term" value="P:apoptotic cell clearance"/>
    <property type="evidence" value="ECO:0007669"/>
    <property type="project" value="TreeGrafter"/>
</dbReference>
<dbReference type="CDD" id="cd00063">
    <property type="entry name" value="FN3"/>
    <property type="match status" value="3"/>
</dbReference>
<dbReference type="PROSITE" id="PS50853">
    <property type="entry name" value="FN3"/>
    <property type="match status" value="3"/>
</dbReference>
<feature type="domain" description="Fibronectin type-III" evidence="13">
    <location>
        <begin position="521"/>
        <end position="622"/>
    </location>
</feature>
<dbReference type="InterPro" id="IPR036179">
    <property type="entry name" value="Ig-like_dom_sf"/>
</dbReference>
<dbReference type="SMART" id="SM00060">
    <property type="entry name" value="FN3"/>
    <property type="match status" value="3"/>
</dbReference>
<feature type="transmembrane region" description="Helical" evidence="11">
    <location>
        <begin position="231"/>
        <end position="251"/>
    </location>
</feature>
<feature type="domain" description="Ig-like" evidence="12">
    <location>
        <begin position="317"/>
        <end position="416"/>
    </location>
</feature>
<dbReference type="Proteomes" id="UP000677803">
    <property type="component" value="Unassembled WGS sequence"/>
</dbReference>
<evidence type="ECO:0000259" key="13">
    <source>
        <dbReference type="PROSITE" id="PS50853"/>
    </source>
</evidence>
<evidence type="ECO:0000256" key="3">
    <source>
        <dbReference type="ARBA" id="ARBA00022729"/>
    </source>
</evidence>
<keyword evidence="15" id="KW-1185">Reference proteome</keyword>
<dbReference type="PANTHER" id="PTHR46608">
    <property type="entry name" value="T-CELL IMMUNOGLOBULIN AND MUCIN DOMAIN-CONTAINING PROTEIN 4"/>
    <property type="match status" value="1"/>
</dbReference>
<dbReference type="Gene3D" id="2.60.40.10">
    <property type="entry name" value="Immunoglobulins"/>
    <property type="match status" value="5"/>
</dbReference>
<name>A0A8S4BPX0_9TELE</name>
<keyword evidence="2 11" id="KW-0812">Transmembrane</keyword>
<dbReference type="GO" id="GO:0001786">
    <property type="term" value="F:phosphatidylserine binding"/>
    <property type="evidence" value="ECO:0007669"/>
    <property type="project" value="TreeGrafter"/>
</dbReference>
<accession>A0A8S4BPX0</accession>
<gene>
    <name evidence="14" type="ORF">MMEN_LOCUS17509</name>
</gene>
<dbReference type="InterPro" id="IPR013106">
    <property type="entry name" value="Ig_V-set"/>
</dbReference>
<dbReference type="FunFam" id="2.60.40.10:FF:000774">
    <property type="entry name" value="Hepatitis A virus cellular receptor 1"/>
    <property type="match status" value="1"/>
</dbReference>
<keyword evidence="4" id="KW-0677">Repeat</keyword>
<dbReference type="SUPFAM" id="SSF48726">
    <property type="entry name" value="Immunoglobulin"/>
    <property type="match status" value="2"/>
</dbReference>
<dbReference type="SUPFAM" id="SSF49265">
    <property type="entry name" value="Fibronectin type III"/>
    <property type="match status" value="2"/>
</dbReference>
<evidence type="ECO:0000313" key="15">
    <source>
        <dbReference type="Proteomes" id="UP000677803"/>
    </source>
</evidence>
<dbReference type="InterPro" id="IPR013151">
    <property type="entry name" value="Immunoglobulin_dom"/>
</dbReference>
<organism evidence="14 15">
    <name type="scientific">Menidia menidia</name>
    <name type="common">Atlantic silverside</name>
    <dbReference type="NCBI Taxonomy" id="238744"/>
    <lineage>
        <taxon>Eukaryota</taxon>
        <taxon>Metazoa</taxon>
        <taxon>Chordata</taxon>
        <taxon>Craniata</taxon>
        <taxon>Vertebrata</taxon>
        <taxon>Euteleostomi</taxon>
        <taxon>Actinopterygii</taxon>
        <taxon>Neopterygii</taxon>
        <taxon>Teleostei</taxon>
        <taxon>Neoteleostei</taxon>
        <taxon>Acanthomorphata</taxon>
        <taxon>Ovalentaria</taxon>
        <taxon>Atherinomorphae</taxon>
        <taxon>Atheriniformes</taxon>
        <taxon>Atherinopsidae</taxon>
        <taxon>Menidiinae</taxon>
        <taxon>Menidia</taxon>
    </lineage>
</organism>
<dbReference type="PROSITE" id="PS50835">
    <property type="entry name" value="IG_LIKE"/>
    <property type="match status" value="1"/>
</dbReference>
<keyword evidence="8" id="KW-0325">Glycoprotein</keyword>
<evidence type="ECO:0000256" key="8">
    <source>
        <dbReference type="ARBA" id="ARBA00023180"/>
    </source>
</evidence>
<keyword evidence="9" id="KW-0393">Immunoglobulin domain</keyword>
<keyword evidence="5 11" id="KW-1133">Transmembrane helix</keyword>
<evidence type="ECO:0000256" key="7">
    <source>
        <dbReference type="ARBA" id="ARBA00023157"/>
    </source>
</evidence>
<feature type="transmembrane region" description="Helical" evidence="11">
    <location>
        <begin position="797"/>
        <end position="817"/>
    </location>
</feature>
<sequence length="849" mass="93406">MTDYRRSGVIKHLMSALDLKYEPWQDILGFPSLFFKRKLKLRYDTAQSCLGMCVGMKVIVSSLRNIVIQYPTQMCGLCYYFLLILIQASSATEVTGLIGHNVTLPCMYNAQVHGAVHFRQSPRHQLLGRVKDGDLSLTILNAQRSDAGDYGCRVEILGWFNDHKVNIHLIMDEAPVKQPVTESYTLPFTETSEILTTFQPKTGEVSDMIKERVRSAPSEDILQVPLGVEDLGRIAAIFFFTLIIIVIFIIWRRVLSNKMPQNLGSITPENVKHFHWSTNVSCEMSILNSRRSALASSLLFCLLQGFASGNHVIATVGADVTLRCNYDAKSYGRLSVCWGRGAIPNSGCASEVMRTDGTSVVSRLSERYLLLGNLGEGDVSLTIKQVQEKDSGVYGCRVDIPGWFNDQKHEMTLTVNAGSPYPLSVQTTEVTQRTVTVSWTPSFDGGRPITDFIILLKNKHESWDSALRTELSQPQLTQVTLMDLRPATAYNIKMFALNSVGISGGSNVLTLNTKEAAPDGPPLDMTLEAISSRSIKVTWKPPKPDLRNGVIKSYIVDYKEYKSGGDLSKQWMRLTVTATRQLESAILKNLKPSTKYAVLIKATTNAGVSPASTAPLCSTLDEVQETTTSSSIAATVWIQETSVTSVLPATAETTSSASIVWEMTTTSYTSVPPDPPVLKLKEVKDNIISFSWTPGFEGESSITSYLLEYKAANASWDYTTNVVDYSPSQREATIVEMNPSTYNMRMFAKNYGGSSTASNVLTVTTGEAGHSRDRLIPTISDGTPATMVAEDSLGTNLAAVIVPVVLVVLIGVAVTAWQIKRMKQKRGSLIMWLTNGTILYKGSETLEEL</sequence>
<keyword evidence="3" id="KW-0732">Signal</keyword>
<dbReference type="SMART" id="SM00409">
    <property type="entry name" value="IG"/>
    <property type="match status" value="2"/>
</dbReference>
<evidence type="ECO:0000256" key="6">
    <source>
        <dbReference type="ARBA" id="ARBA00023136"/>
    </source>
</evidence>
<evidence type="ECO:0000256" key="5">
    <source>
        <dbReference type="ARBA" id="ARBA00022989"/>
    </source>
</evidence>
<evidence type="ECO:0000256" key="9">
    <source>
        <dbReference type="ARBA" id="ARBA00023319"/>
    </source>
</evidence>
<evidence type="ECO:0000256" key="2">
    <source>
        <dbReference type="ARBA" id="ARBA00022692"/>
    </source>
</evidence>
<evidence type="ECO:0000256" key="1">
    <source>
        <dbReference type="ARBA" id="ARBA00004479"/>
    </source>
</evidence>
<dbReference type="OrthoDB" id="434099at2759"/>
<dbReference type="InterPro" id="IPR007110">
    <property type="entry name" value="Ig-like_dom"/>
</dbReference>
<protein>
    <submittedName>
        <fullName evidence="14">(Atlantic silverside) hypothetical protein</fullName>
    </submittedName>
</protein>
<proteinExistence type="inferred from homology"/>
<feature type="domain" description="Fibronectin type-III" evidence="13">
    <location>
        <begin position="672"/>
        <end position="768"/>
    </location>
</feature>
<evidence type="ECO:0000313" key="14">
    <source>
        <dbReference type="EMBL" id="CAG5991417.1"/>
    </source>
</evidence>
<reference evidence="14" key="1">
    <citation type="submission" date="2021-05" db="EMBL/GenBank/DDBJ databases">
        <authorList>
            <person name="Tigano A."/>
        </authorList>
    </citation>
    <scope>NUCLEOTIDE SEQUENCE</scope>
</reference>
<dbReference type="Pfam" id="PF07686">
    <property type="entry name" value="V-set"/>
    <property type="match status" value="1"/>
</dbReference>
<comment type="caution">
    <text evidence="14">The sequence shown here is derived from an EMBL/GenBank/DDBJ whole genome shotgun (WGS) entry which is preliminary data.</text>
</comment>
<evidence type="ECO:0000256" key="10">
    <source>
        <dbReference type="ARBA" id="ARBA00038203"/>
    </source>
</evidence>